<dbReference type="EMBL" id="KL648702">
    <property type="protein sequence ID" value="KEY65464.1"/>
    <property type="molecule type" value="Genomic_DNA"/>
</dbReference>
<reference evidence="2 3" key="1">
    <citation type="journal article" date="2014" name="BMC Genomics">
        <title>Comparative genome sequencing reveals chemotype-specific gene clusters in the toxigenic black mold Stachybotrys.</title>
        <authorList>
            <person name="Semeiks J."/>
            <person name="Borek D."/>
            <person name="Otwinowski Z."/>
            <person name="Grishin N.V."/>
        </authorList>
    </citation>
    <scope>NUCLEOTIDE SEQUENCE [LARGE SCALE GENOMIC DNA]</scope>
    <source>
        <strain evidence="3">CBS 109288 / IBT 7711</strain>
    </source>
</reference>
<keyword evidence="3" id="KW-1185">Reference proteome</keyword>
<proteinExistence type="predicted"/>
<sequence length="91" mass="9731">MEMNELVVPSGKYISTYTYPTSLRGALCNPNANVNLTTGRLSMPDCKSVGAPDEAIRQGLSGAAQQASVPTQLPSREKKTTRTWSRGNTSA</sequence>
<dbReference type="HOGENOM" id="CLU_2428499_0_0_1"/>
<gene>
    <name evidence="2" type="ORF">S7711_11238</name>
</gene>
<accession>A0A084AJI5</accession>
<feature type="compositionally biased region" description="Polar residues" evidence="1">
    <location>
        <begin position="63"/>
        <end position="74"/>
    </location>
</feature>
<organism evidence="2 3">
    <name type="scientific">Stachybotrys chartarum (strain CBS 109288 / IBT 7711)</name>
    <name type="common">Toxic black mold</name>
    <name type="synonym">Stilbospora chartarum</name>
    <dbReference type="NCBI Taxonomy" id="1280523"/>
    <lineage>
        <taxon>Eukaryota</taxon>
        <taxon>Fungi</taxon>
        <taxon>Dikarya</taxon>
        <taxon>Ascomycota</taxon>
        <taxon>Pezizomycotina</taxon>
        <taxon>Sordariomycetes</taxon>
        <taxon>Hypocreomycetidae</taxon>
        <taxon>Hypocreales</taxon>
        <taxon>Stachybotryaceae</taxon>
        <taxon>Stachybotrys</taxon>
    </lineage>
</organism>
<dbReference type="AlphaFoldDB" id="A0A084AJI5"/>
<name>A0A084AJI5_STACB</name>
<feature type="compositionally biased region" description="Polar residues" evidence="1">
    <location>
        <begin position="82"/>
        <end position="91"/>
    </location>
</feature>
<protein>
    <submittedName>
        <fullName evidence="2">Uncharacterized protein</fullName>
    </submittedName>
</protein>
<evidence type="ECO:0000313" key="2">
    <source>
        <dbReference type="EMBL" id="KEY65464.1"/>
    </source>
</evidence>
<evidence type="ECO:0000313" key="3">
    <source>
        <dbReference type="Proteomes" id="UP000028045"/>
    </source>
</evidence>
<dbReference type="Proteomes" id="UP000028045">
    <property type="component" value="Unassembled WGS sequence"/>
</dbReference>
<feature type="region of interest" description="Disordered" evidence="1">
    <location>
        <begin position="60"/>
        <end position="91"/>
    </location>
</feature>
<evidence type="ECO:0000256" key="1">
    <source>
        <dbReference type="SAM" id="MobiDB-lite"/>
    </source>
</evidence>